<gene>
    <name evidence="1" type="ORF">CLUMA_CG019722</name>
</gene>
<evidence type="ECO:0000313" key="2">
    <source>
        <dbReference type="Proteomes" id="UP000183832"/>
    </source>
</evidence>
<accession>A0A1J1J2S9</accession>
<reference evidence="1 2" key="1">
    <citation type="submission" date="2015-04" db="EMBL/GenBank/DDBJ databases">
        <authorList>
            <person name="Syromyatnikov M.Y."/>
            <person name="Popov V.N."/>
        </authorList>
    </citation>
    <scope>NUCLEOTIDE SEQUENCE [LARGE SCALE GENOMIC DNA]</scope>
</reference>
<name>A0A1J1J2S9_9DIPT</name>
<proteinExistence type="predicted"/>
<organism evidence="1 2">
    <name type="scientific">Clunio marinus</name>
    <dbReference type="NCBI Taxonomy" id="568069"/>
    <lineage>
        <taxon>Eukaryota</taxon>
        <taxon>Metazoa</taxon>
        <taxon>Ecdysozoa</taxon>
        <taxon>Arthropoda</taxon>
        <taxon>Hexapoda</taxon>
        <taxon>Insecta</taxon>
        <taxon>Pterygota</taxon>
        <taxon>Neoptera</taxon>
        <taxon>Endopterygota</taxon>
        <taxon>Diptera</taxon>
        <taxon>Nematocera</taxon>
        <taxon>Chironomoidea</taxon>
        <taxon>Chironomidae</taxon>
        <taxon>Clunio</taxon>
    </lineage>
</organism>
<dbReference type="AlphaFoldDB" id="A0A1J1J2S9"/>
<protein>
    <submittedName>
        <fullName evidence="1">CLUMA_CG019722, isoform A</fullName>
    </submittedName>
</protein>
<evidence type="ECO:0000313" key="1">
    <source>
        <dbReference type="EMBL" id="CRL06671.1"/>
    </source>
</evidence>
<dbReference type="Proteomes" id="UP000183832">
    <property type="component" value="Unassembled WGS sequence"/>
</dbReference>
<sequence length="81" mass="9307">MQRSVKEILTARKLKTTVYINETSLLTSWCFDCDKQNQSSSQKSFDLGDSRFKAFMIEWRHQAMSLNKAFLHGGVIFGSLV</sequence>
<keyword evidence="2" id="KW-1185">Reference proteome</keyword>
<dbReference type="EMBL" id="CVRI01000067">
    <property type="protein sequence ID" value="CRL06671.1"/>
    <property type="molecule type" value="Genomic_DNA"/>
</dbReference>